<evidence type="ECO:0000313" key="3">
    <source>
        <dbReference type="Proteomes" id="UP000751614"/>
    </source>
</evidence>
<keyword evidence="1" id="KW-0812">Transmembrane</keyword>
<dbReference type="RefSeq" id="WP_138834974.1">
    <property type="nucleotide sequence ID" value="NZ_VCNI01000001.1"/>
</dbReference>
<feature type="transmembrane region" description="Helical" evidence="1">
    <location>
        <begin position="354"/>
        <end position="373"/>
    </location>
</feature>
<gene>
    <name evidence="2" type="ORF">FGG15_07930</name>
</gene>
<dbReference type="EMBL" id="VCNI01000001">
    <property type="protein sequence ID" value="TMU57460.1"/>
    <property type="molecule type" value="Genomic_DNA"/>
</dbReference>
<keyword evidence="1" id="KW-1133">Transmembrane helix</keyword>
<keyword evidence="3" id="KW-1185">Reference proteome</keyword>
<organism evidence="2 3">
    <name type="scientific">Flagellimonas algicola</name>
    <dbReference type="NCBI Taxonomy" id="2583815"/>
    <lineage>
        <taxon>Bacteria</taxon>
        <taxon>Pseudomonadati</taxon>
        <taxon>Bacteroidota</taxon>
        <taxon>Flavobacteriia</taxon>
        <taxon>Flavobacteriales</taxon>
        <taxon>Flavobacteriaceae</taxon>
        <taxon>Flagellimonas</taxon>
    </lineage>
</organism>
<accession>A0ABY2WRU5</accession>
<sequence length="1525" mass="177016">MTENSGHIANATMGKVHLPLYDFFLVLKQHNFLVTPQQITEANQVIKKYADKVKSEMELCNYLVPIFAKSQEEQHQFIELFEEYYAQKEPSVEPSRTTPSWVFLLIVPLLLATLALLYFYPDPPPPKEHQIYLETITSSVDPLAERVEITFSLEQGSEHIQLDHSVDWGDGTSKDNLLKHDYREDGIYNITAYVQFSDEGVAYYDTITKAQRICIAQSSLILTRSFEGDSIAINRDFELSATLIGNKKPEQTTWVGSDIEIIANESIEPNTENQQRRQTVTMRSRITEVGNHNFEFLANYNQESCNVGEDITLIAYDPNPYNPTTDRSNPFTAHIYPSDGAIELRPNYMVRQKWFNVLFGLLALSTIGMVYFFEKRWKLKKAETEKTEENKTEYGRLTQSFKGKKGAVDIPFIEKNYLPYPEAEMNGIATQMRSRISDKGTYLHVQKTITKAIQHAGFFNPVLVSRTQQSEFLVLIDRNYTNDQQAKLFDFLIDLLRKRNVLINKFYFKIDPSLCYSEKENQPINLETLSEKYPEHILLLFGNGYQLIYPDYPNIKKDFVQLFERWRFKAVITPASFMDWGNKEHTVLKPHLPIFPVDIPGLLLLMPKLFREGTNIDTLLSQYTDQFYKVAPIDFEDLDELYTYCENVDWAKSKDRGQYGNVLFQWIAALAVYPKIRWELLLSIGKAVLEHHGLGHHLNFTSLLLLARVDWIKLGEFPDFTRFELLKHLTKENEIVARETILKVLKEIPEAELNSTHFAYEEKETQRLMNEFTLYAHDPISYSQYKDSRALFELLLKDDHVTDGLTKAYLENPKVAWPTLINGNPILEGTTSSTKTVSLSNYLDLEDTLKEKRSKLYGIWVRAASIIVCIATAGLLFLSFANNSKRFDNNLLMLREQQTRRDISLFYKDSILNDSATRKLELRLNDSTIYDLKNSINYQPQNDREVAFTLKSLVVLDSTSSEFKSYPMTLVRNDSIIYSEEVRFDSNSYNISFDVDRDGDDFPDNEDECPDVFSRTNKGCPEFDQVYWNAVKNQNTTKAYLDYLKNSNPNHESYREAVNILDSLLSNRGFVQFQETNGNELFEKYHDIPNIGQFYFSKRDQTIRDGAIGKTRKIIRRTGVIRTGDIVKLLRLENVLPNSIWAEIAFGGRNTRITINPVERDTIKSEPIQGSIEKDAVIRKSKEKDGINDNLPNTEEKMIPQTTISNLPGELNHTNSGSERPALYVWDFSTEIPELKNVASELTSDFETELINLDRYRILDRRNYSRLVSVQKIEEEASDIKNLTNSSIDNLEVNKAEIVVFGELKENVNSGEYNLTVIFQKLNGEISRKSSIFIRRGLISDNTTREESIRKLILQLHEREIKETQQKELESISNLLYTYLLRVEEVWRSYGDISFMLDAPSYPVEFSNQIEAYNEIFERIHNNRDKIISDFSTNWDKAQTQVLNEIIESIIYDVHERNILKLDQVRMEIDRYRLEKSKKVKKRLREEIIQKTRKWTGDLQFSIELLKVKTESFLNDLRSKLDSKN</sequence>
<evidence type="ECO:0008006" key="4">
    <source>
        <dbReference type="Google" id="ProtNLM"/>
    </source>
</evidence>
<proteinExistence type="predicted"/>
<evidence type="ECO:0000313" key="2">
    <source>
        <dbReference type="EMBL" id="TMU57460.1"/>
    </source>
</evidence>
<dbReference type="Proteomes" id="UP000751614">
    <property type="component" value="Unassembled WGS sequence"/>
</dbReference>
<evidence type="ECO:0000256" key="1">
    <source>
        <dbReference type="SAM" id="Phobius"/>
    </source>
</evidence>
<protein>
    <recommendedName>
        <fullName evidence="4">PKD domain-containing protein</fullName>
    </recommendedName>
</protein>
<comment type="caution">
    <text evidence="2">The sequence shown here is derived from an EMBL/GenBank/DDBJ whole genome shotgun (WGS) entry which is preliminary data.</text>
</comment>
<keyword evidence="1" id="KW-0472">Membrane</keyword>
<reference evidence="2 3" key="1">
    <citation type="submission" date="2019-05" db="EMBL/GenBank/DDBJ databases">
        <title>Flagellimonas sp. AsT0115, sp. nov., isolated from a marine red algae, Asparagopsis taxiformis.</title>
        <authorList>
            <person name="Kim J."/>
            <person name="Jeong S.E."/>
            <person name="Jeon C.O."/>
        </authorList>
    </citation>
    <scope>NUCLEOTIDE SEQUENCE [LARGE SCALE GENOMIC DNA]</scope>
    <source>
        <strain evidence="2 3">AsT0115</strain>
    </source>
</reference>
<feature type="transmembrane region" description="Helical" evidence="1">
    <location>
        <begin position="101"/>
        <end position="120"/>
    </location>
</feature>
<feature type="transmembrane region" description="Helical" evidence="1">
    <location>
        <begin position="859"/>
        <end position="881"/>
    </location>
</feature>
<name>A0ABY2WRU5_9FLAO</name>